<accession>A0AAV4QJB5</accession>
<protein>
    <submittedName>
        <fullName evidence="1">Uncharacterized protein</fullName>
    </submittedName>
</protein>
<keyword evidence="2" id="KW-1185">Reference proteome</keyword>
<name>A0AAV4QJB5_CAEEX</name>
<organism evidence="1 2">
    <name type="scientific">Caerostris extrusa</name>
    <name type="common">Bark spider</name>
    <name type="synonym">Caerostris bankana</name>
    <dbReference type="NCBI Taxonomy" id="172846"/>
    <lineage>
        <taxon>Eukaryota</taxon>
        <taxon>Metazoa</taxon>
        <taxon>Ecdysozoa</taxon>
        <taxon>Arthropoda</taxon>
        <taxon>Chelicerata</taxon>
        <taxon>Arachnida</taxon>
        <taxon>Araneae</taxon>
        <taxon>Araneomorphae</taxon>
        <taxon>Entelegynae</taxon>
        <taxon>Araneoidea</taxon>
        <taxon>Araneidae</taxon>
        <taxon>Caerostris</taxon>
    </lineage>
</organism>
<dbReference type="Proteomes" id="UP001054945">
    <property type="component" value="Unassembled WGS sequence"/>
</dbReference>
<comment type="caution">
    <text evidence="1">The sequence shown here is derived from an EMBL/GenBank/DDBJ whole genome shotgun (WGS) entry which is preliminary data.</text>
</comment>
<dbReference type="EMBL" id="BPLR01006371">
    <property type="protein sequence ID" value="GIY09382.1"/>
    <property type="molecule type" value="Genomic_DNA"/>
</dbReference>
<sequence length="87" mass="10101">MVARIQEAYRHENLLERGSEKYCPLLQIERPFLAQCLNEHWHLSRGISSPNPVSFRAKQIACVTVFILAANENESEMHKSLSDRMFL</sequence>
<dbReference type="AlphaFoldDB" id="A0AAV4QJB5"/>
<reference evidence="1 2" key="1">
    <citation type="submission" date="2021-06" db="EMBL/GenBank/DDBJ databases">
        <title>Caerostris extrusa draft genome.</title>
        <authorList>
            <person name="Kono N."/>
            <person name="Arakawa K."/>
        </authorList>
    </citation>
    <scope>NUCLEOTIDE SEQUENCE [LARGE SCALE GENOMIC DNA]</scope>
</reference>
<proteinExistence type="predicted"/>
<evidence type="ECO:0000313" key="2">
    <source>
        <dbReference type="Proteomes" id="UP001054945"/>
    </source>
</evidence>
<evidence type="ECO:0000313" key="1">
    <source>
        <dbReference type="EMBL" id="GIY09382.1"/>
    </source>
</evidence>
<gene>
    <name evidence="1" type="ORF">CEXT_692671</name>
</gene>